<proteinExistence type="predicted"/>
<feature type="chain" id="PRO_5043964537" description="Maturase K" evidence="1">
    <location>
        <begin position="20"/>
        <end position="101"/>
    </location>
</feature>
<keyword evidence="3" id="KW-1185">Reference proteome</keyword>
<reference evidence="2" key="1">
    <citation type="submission" date="2021-09" db="EMBL/GenBank/DDBJ databases">
        <authorList>
            <consortium name="AG Swart"/>
            <person name="Singh M."/>
            <person name="Singh A."/>
            <person name="Seah K."/>
            <person name="Emmerich C."/>
        </authorList>
    </citation>
    <scope>NUCLEOTIDE SEQUENCE</scope>
    <source>
        <strain evidence="2">ATCC30299</strain>
    </source>
</reference>
<dbReference type="AlphaFoldDB" id="A0AAU9JUB6"/>
<accession>A0AAU9JUB6</accession>
<evidence type="ECO:0008006" key="4">
    <source>
        <dbReference type="Google" id="ProtNLM"/>
    </source>
</evidence>
<gene>
    <name evidence="2" type="ORF">BSTOLATCC_MIC46515</name>
</gene>
<protein>
    <recommendedName>
        <fullName evidence="4">Maturase K</fullName>
    </recommendedName>
</protein>
<evidence type="ECO:0000313" key="2">
    <source>
        <dbReference type="EMBL" id="CAG9328518.1"/>
    </source>
</evidence>
<name>A0AAU9JUB6_9CILI</name>
<organism evidence="2 3">
    <name type="scientific">Blepharisma stoltei</name>
    <dbReference type="NCBI Taxonomy" id="1481888"/>
    <lineage>
        <taxon>Eukaryota</taxon>
        <taxon>Sar</taxon>
        <taxon>Alveolata</taxon>
        <taxon>Ciliophora</taxon>
        <taxon>Postciliodesmatophora</taxon>
        <taxon>Heterotrichea</taxon>
        <taxon>Heterotrichida</taxon>
        <taxon>Blepharismidae</taxon>
        <taxon>Blepharisma</taxon>
    </lineage>
</organism>
<dbReference type="Proteomes" id="UP001162131">
    <property type="component" value="Unassembled WGS sequence"/>
</dbReference>
<dbReference type="EMBL" id="CAJZBQ010000046">
    <property type="protein sequence ID" value="CAG9328518.1"/>
    <property type="molecule type" value="Genomic_DNA"/>
</dbReference>
<feature type="signal peptide" evidence="1">
    <location>
        <begin position="1"/>
        <end position="19"/>
    </location>
</feature>
<comment type="caution">
    <text evidence="2">The sequence shown here is derived from an EMBL/GenBank/DDBJ whole genome shotgun (WGS) entry which is preliminary data.</text>
</comment>
<sequence length="101" mass="12447">MEIFWIGILVLEMFLLVNNENFQKWEGDRYRMYKWLHFLELFYRLSLHFGSKISQFYFGEMFQIYAEFFINEHEILLSRRKLALKAKIVQDSANFKIRCFG</sequence>
<evidence type="ECO:0000313" key="3">
    <source>
        <dbReference type="Proteomes" id="UP001162131"/>
    </source>
</evidence>
<keyword evidence="1" id="KW-0732">Signal</keyword>
<evidence type="ECO:0000256" key="1">
    <source>
        <dbReference type="SAM" id="SignalP"/>
    </source>
</evidence>